<evidence type="ECO:0008006" key="3">
    <source>
        <dbReference type="Google" id="ProtNLM"/>
    </source>
</evidence>
<evidence type="ECO:0000313" key="1">
    <source>
        <dbReference type="EMBL" id="SDN14406.1"/>
    </source>
</evidence>
<dbReference type="EMBL" id="FNIA01000017">
    <property type="protein sequence ID" value="SDN14406.1"/>
    <property type="molecule type" value="Genomic_DNA"/>
</dbReference>
<organism evidence="1 2">
    <name type="scientific">Haloarchaeobius iranensis</name>
    <dbReference type="NCBI Taxonomy" id="996166"/>
    <lineage>
        <taxon>Archaea</taxon>
        <taxon>Methanobacteriati</taxon>
        <taxon>Methanobacteriota</taxon>
        <taxon>Stenosarchaea group</taxon>
        <taxon>Halobacteria</taxon>
        <taxon>Halobacteriales</taxon>
        <taxon>Halorubellaceae</taxon>
        <taxon>Haloarchaeobius</taxon>
    </lineage>
</organism>
<dbReference type="AlphaFoldDB" id="A0A1G9Z199"/>
<reference evidence="1 2" key="1">
    <citation type="submission" date="2016-10" db="EMBL/GenBank/DDBJ databases">
        <authorList>
            <person name="de Groot N.N."/>
        </authorList>
    </citation>
    <scope>NUCLEOTIDE SEQUENCE [LARGE SCALE GENOMIC DNA]</scope>
    <source>
        <strain evidence="2">EB21,IBRC-M 10013,KCTC 4048</strain>
    </source>
</reference>
<evidence type="ECO:0000313" key="2">
    <source>
        <dbReference type="Proteomes" id="UP000199370"/>
    </source>
</evidence>
<dbReference type="RefSeq" id="WP_175526470.1">
    <property type="nucleotide sequence ID" value="NZ_FNIA01000017.1"/>
</dbReference>
<dbReference type="Proteomes" id="UP000199370">
    <property type="component" value="Unassembled WGS sequence"/>
</dbReference>
<name>A0A1G9Z199_9EURY</name>
<protein>
    <recommendedName>
        <fullName evidence="3">HIT zinc finger</fullName>
    </recommendedName>
</protein>
<keyword evidence="2" id="KW-1185">Reference proteome</keyword>
<proteinExistence type="predicted"/>
<dbReference type="OrthoDB" id="70008at2157"/>
<sequence length="57" mass="6440">MSVETLCQICEDARATHRCNRCGAMVCDRHYEREYGMCLDCASRADPAGRGGDTYQY</sequence>
<gene>
    <name evidence="1" type="ORF">SAMN05192554_1177</name>
</gene>
<accession>A0A1G9Z199</accession>